<keyword evidence="9" id="KW-1185">Reference proteome</keyword>
<feature type="transmembrane region" description="Helical" evidence="7">
    <location>
        <begin position="58"/>
        <end position="81"/>
    </location>
</feature>
<comment type="similarity">
    <text evidence="2 7">Belongs to the UPF0056 (MarC) family.</text>
</comment>
<dbReference type="GO" id="GO:0005886">
    <property type="term" value="C:plasma membrane"/>
    <property type="evidence" value="ECO:0007669"/>
    <property type="project" value="UniProtKB-SubCell"/>
</dbReference>
<feature type="transmembrane region" description="Helical" evidence="7">
    <location>
        <begin position="20"/>
        <end position="38"/>
    </location>
</feature>
<keyword evidence="3" id="KW-1003">Cell membrane</keyword>
<accession>A0A1G6HT06</accession>
<evidence type="ECO:0000256" key="4">
    <source>
        <dbReference type="ARBA" id="ARBA00022692"/>
    </source>
</evidence>
<evidence type="ECO:0000313" key="8">
    <source>
        <dbReference type="EMBL" id="SDB97350.1"/>
    </source>
</evidence>
<feature type="transmembrane region" description="Helical" evidence="7">
    <location>
        <begin position="129"/>
        <end position="150"/>
    </location>
</feature>
<reference evidence="8 9" key="1">
    <citation type="submission" date="2016-09" db="EMBL/GenBank/DDBJ databases">
        <authorList>
            <person name="Capua I."/>
            <person name="De Benedictis P."/>
            <person name="Joannis T."/>
            <person name="Lombin L.H."/>
            <person name="Cattoli G."/>
        </authorList>
    </citation>
    <scope>NUCLEOTIDE SEQUENCE [LARGE SCALE GENOMIC DNA]</scope>
    <source>
        <strain evidence="8 9">A7P-90m</strain>
    </source>
</reference>
<keyword evidence="4 7" id="KW-0812">Transmembrane</keyword>
<dbReference type="AlphaFoldDB" id="A0A1G6HT06"/>
<keyword evidence="6 7" id="KW-0472">Membrane</keyword>
<dbReference type="Proteomes" id="UP000199452">
    <property type="component" value="Unassembled WGS sequence"/>
</dbReference>
<evidence type="ECO:0000256" key="6">
    <source>
        <dbReference type="ARBA" id="ARBA00023136"/>
    </source>
</evidence>
<evidence type="ECO:0000256" key="1">
    <source>
        <dbReference type="ARBA" id="ARBA00004651"/>
    </source>
</evidence>
<dbReference type="InterPro" id="IPR002771">
    <property type="entry name" value="Multi_antbiot-R_MarC"/>
</dbReference>
<dbReference type="EMBL" id="FMYP01000013">
    <property type="protein sequence ID" value="SDB97350.1"/>
    <property type="molecule type" value="Genomic_DNA"/>
</dbReference>
<dbReference type="NCBIfam" id="TIGR00427">
    <property type="entry name" value="NAAT family transporter"/>
    <property type="match status" value="1"/>
</dbReference>
<dbReference type="Pfam" id="PF01914">
    <property type="entry name" value="MarC"/>
    <property type="match status" value="1"/>
</dbReference>
<evidence type="ECO:0000256" key="3">
    <source>
        <dbReference type="ARBA" id="ARBA00022475"/>
    </source>
</evidence>
<dbReference type="STRING" id="1640674.SAMN05216323_101311"/>
<keyword evidence="5 7" id="KW-1133">Transmembrane helix</keyword>
<comment type="subcellular location">
    <subcellularLocation>
        <location evidence="1 7">Cell membrane</location>
        <topology evidence="1 7">Multi-pass membrane protein</topology>
    </subcellularLocation>
</comment>
<dbReference type="PANTHER" id="PTHR33508">
    <property type="entry name" value="UPF0056 MEMBRANE PROTEIN YHCE"/>
    <property type="match status" value="1"/>
</dbReference>
<evidence type="ECO:0000313" key="9">
    <source>
        <dbReference type="Proteomes" id="UP000199452"/>
    </source>
</evidence>
<feature type="transmembrane region" description="Helical" evidence="7">
    <location>
        <begin position="200"/>
        <end position="221"/>
    </location>
</feature>
<sequence>MIKPKPDQITIFAAKKMGIFEFSLIVFASFFSLINPLGSMPIFMSMTSGLSPKERSKVAIKAVAVSLIILLVFALAGQLIFKFFSISIDSLRIAGGIIFFMMGYDMLQAKVVRVKMDDPAESKAYGNDIAITPLAIPMICGPGAITNAIVLWSDATTPTLKIVLVAVMTAVLGITLLVLLGAGKVVPWIGDTGNKVMMRLMGLLVMVIAVEFFFAGLTPILRRILNIG</sequence>
<evidence type="ECO:0000256" key="5">
    <source>
        <dbReference type="ARBA" id="ARBA00022989"/>
    </source>
</evidence>
<organism evidence="8 9">
    <name type="scientific">Williamwhitmania taraxaci</name>
    <dbReference type="NCBI Taxonomy" id="1640674"/>
    <lineage>
        <taxon>Bacteria</taxon>
        <taxon>Pseudomonadati</taxon>
        <taxon>Bacteroidota</taxon>
        <taxon>Bacteroidia</taxon>
        <taxon>Bacteroidales</taxon>
        <taxon>Williamwhitmaniaceae</taxon>
        <taxon>Williamwhitmania</taxon>
    </lineage>
</organism>
<gene>
    <name evidence="8" type="ORF">SAMN05216323_101311</name>
</gene>
<protein>
    <recommendedName>
        <fullName evidence="7">UPF0056 membrane protein</fullName>
    </recommendedName>
</protein>
<dbReference type="PANTHER" id="PTHR33508:SF1">
    <property type="entry name" value="UPF0056 MEMBRANE PROTEIN YHCE"/>
    <property type="match status" value="1"/>
</dbReference>
<name>A0A1G6HT06_9BACT</name>
<evidence type="ECO:0000256" key="7">
    <source>
        <dbReference type="RuleBase" id="RU362048"/>
    </source>
</evidence>
<proteinExistence type="inferred from homology"/>
<feature type="transmembrane region" description="Helical" evidence="7">
    <location>
        <begin position="93"/>
        <end position="109"/>
    </location>
</feature>
<evidence type="ECO:0000256" key="2">
    <source>
        <dbReference type="ARBA" id="ARBA00009784"/>
    </source>
</evidence>
<feature type="transmembrane region" description="Helical" evidence="7">
    <location>
        <begin position="162"/>
        <end position="180"/>
    </location>
</feature>